<dbReference type="SMART" id="SM00219">
    <property type="entry name" value="TyrKc"/>
    <property type="match status" value="1"/>
</dbReference>
<keyword evidence="5" id="KW-0808">Transferase</keyword>
<dbReference type="PANTHER" id="PTHR24416">
    <property type="entry name" value="TYROSINE-PROTEIN KINASE RECEPTOR"/>
    <property type="match status" value="1"/>
</dbReference>
<dbReference type="InterPro" id="IPR008266">
    <property type="entry name" value="Tyr_kinase_AS"/>
</dbReference>
<dbReference type="GO" id="GO:0022008">
    <property type="term" value="P:neurogenesis"/>
    <property type="evidence" value="ECO:0007669"/>
    <property type="project" value="TreeGrafter"/>
</dbReference>
<feature type="signal peptide" evidence="20">
    <location>
        <begin position="1"/>
        <end position="27"/>
    </location>
</feature>
<feature type="binding site" evidence="17">
    <location>
        <position position="912"/>
    </location>
    <ligand>
        <name>ATP</name>
        <dbReference type="ChEBI" id="CHEBI:30616"/>
    </ligand>
</feature>
<accession>A0A6P9AAR5</accession>
<dbReference type="FunFam" id="2.10.220.10:FF:000001">
    <property type="entry name" value="Receptor protein-tyrosine kinase"/>
    <property type="match status" value="1"/>
</dbReference>
<dbReference type="FunFam" id="2.10.220.10:FF:000002">
    <property type="entry name" value="Receptor protein-tyrosine kinase"/>
    <property type="match status" value="1"/>
</dbReference>
<dbReference type="InParanoid" id="A0A6P9AAR5"/>
<feature type="transmembrane region" description="Helical" evidence="19">
    <location>
        <begin position="809"/>
        <end position="834"/>
    </location>
</feature>
<organism evidence="23">
    <name type="scientific">Thrips palmi</name>
    <name type="common">Melon thrips</name>
    <dbReference type="NCBI Taxonomy" id="161013"/>
    <lineage>
        <taxon>Eukaryota</taxon>
        <taxon>Metazoa</taxon>
        <taxon>Ecdysozoa</taxon>
        <taxon>Arthropoda</taxon>
        <taxon>Hexapoda</taxon>
        <taxon>Insecta</taxon>
        <taxon>Pterygota</taxon>
        <taxon>Neoptera</taxon>
        <taxon>Paraneoptera</taxon>
        <taxon>Thysanoptera</taxon>
        <taxon>Terebrantia</taxon>
        <taxon>Thripoidea</taxon>
        <taxon>Thripidae</taxon>
        <taxon>Thrips</taxon>
    </lineage>
</organism>
<dbReference type="SUPFAM" id="SSF52058">
    <property type="entry name" value="L domain-like"/>
    <property type="match status" value="2"/>
</dbReference>
<evidence type="ECO:0000256" key="6">
    <source>
        <dbReference type="ARBA" id="ARBA00022692"/>
    </source>
</evidence>
<keyword evidence="8" id="KW-0418">Kinase</keyword>
<feature type="compositionally biased region" description="Low complexity" evidence="18">
    <location>
        <begin position="1443"/>
        <end position="1463"/>
    </location>
</feature>
<keyword evidence="13 23" id="KW-0675">Receptor</keyword>
<dbReference type="GeneID" id="117653548"/>
<keyword evidence="3" id="KW-0217">Developmental protein</keyword>
<dbReference type="Pfam" id="PF01030">
    <property type="entry name" value="Recep_L_domain"/>
    <property type="match status" value="2"/>
</dbReference>
<dbReference type="CDD" id="cd05057">
    <property type="entry name" value="PTKc_EGFR_like"/>
    <property type="match status" value="1"/>
</dbReference>
<evidence type="ECO:0000256" key="1">
    <source>
        <dbReference type="ARBA" id="ARBA00004479"/>
    </source>
</evidence>
<keyword evidence="9 17" id="KW-0067">ATP-binding</keyword>
<dbReference type="FunCoup" id="A0A6P9AAR5">
    <property type="interactions" value="589"/>
</dbReference>
<dbReference type="PROSITE" id="PS00109">
    <property type="entry name" value="PROTEIN_KINASE_TYR"/>
    <property type="match status" value="1"/>
</dbReference>
<dbReference type="InterPro" id="IPR006211">
    <property type="entry name" value="Furin-like_Cys-rich_dom"/>
</dbReference>
<dbReference type="CDD" id="cd00064">
    <property type="entry name" value="FU"/>
    <property type="match status" value="6"/>
</dbReference>
<feature type="chain" id="PRO_5027610335" description="Epidermal growth factor receptor" evidence="20">
    <location>
        <begin position="28"/>
        <end position="1513"/>
    </location>
</feature>
<dbReference type="GO" id="GO:0043066">
    <property type="term" value="P:negative regulation of apoptotic process"/>
    <property type="evidence" value="ECO:0007669"/>
    <property type="project" value="TreeGrafter"/>
</dbReference>
<dbReference type="Pfam" id="PF00757">
    <property type="entry name" value="Furin-like"/>
    <property type="match status" value="1"/>
</dbReference>
<evidence type="ECO:0000256" key="13">
    <source>
        <dbReference type="ARBA" id="ARBA00023170"/>
    </source>
</evidence>
<evidence type="ECO:0000256" key="19">
    <source>
        <dbReference type="SAM" id="Phobius"/>
    </source>
</evidence>
<dbReference type="InterPro" id="IPR032778">
    <property type="entry name" value="GF_recep_IV"/>
</dbReference>
<dbReference type="FunFam" id="3.30.200.20:FF:000422">
    <property type="entry name" value="Receptor protein-tyrosine kinase"/>
    <property type="match status" value="1"/>
</dbReference>
<keyword evidence="12" id="KW-0829">Tyrosine-protein kinase</keyword>
<comment type="subcellular location">
    <subcellularLocation>
        <location evidence="1">Membrane</location>
        <topology evidence="1">Single-pass type I membrane protein</topology>
    </subcellularLocation>
</comment>
<evidence type="ECO:0000256" key="11">
    <source>
        <dbReference type="ARBA" id="ARBA00023136"/>
    </source>
</evidence>
<dbReference type="InterPro" id="IPR006212">
    <property type="entry name" value="Furin_repeat"/>
</dbReference>
<evidence type="ECO:0000313" key="22">
    <source>
        <dbReference type="Proteomes" id="UP000515158"/>
    </source>
</evidence>
<dbReference type="RefSeq" id="XP_034255202.1">
    <property type="nucleotide sequence ID" value="XM_034399311.1"/>
</dbReference>
<dbReference type="PRINTS" id="PR00109">
    <property type="entry name" value="TYRKINASE"/>
</dbReference>
<keyword evidence="22" id="KW-1185">Reference proteome</keyword>
<dbReference type="PROSITE" id="PS50011">
    <property type="entry name" value="PROTEIN_KINASE_DOM"/>
    <property type="match status" value="1"/>
</dbReference>
<evidence type="ECO:0000256" key="10">
    <source>
        <dbReference type="ARBA" id="ARBA00022989"/>
    </source>
</evidence>
<gene>
    <name evidence="23" type="primary">LOC117653548</name>
</gene>
<keyword evidence="14" id="KW-0325">Glycoprotein</keyword>
<proteinExistence type="predicted"/>
<evidence type="ECO:0000256" key="18">
    <source>
        <dbReference type="SAM" id="MobiDB-lite"/>
    </source>
</evidence>
<dbReference type="EC" id="2.7.10.1" evidence="2"/>
<evidence type="ECO:0000256" key="12">
    <source>
        <dbReference type="ARBA" id="ARBA00023137"/>
    </source>
</evidence>
<evidence type="ECO:0000256" key="4">
    <source>
        <dbReference type="ARBA" id="ARBA00022553"/>
    </source>
</evidence>
<dbReference type="FunFam" id="3.80.20.20:FF:000009">
    <property type="entry name" value="Receptor protein-tyrosine kinase"/>
    <property type="match status" value="1"/>
</dbReference>
<dbReference type="Proteomes" id="UP000515158">
    <property type="component" value="Unplaced"/>
</dbReference>
<keyword evidence="6 19" id="KW-0812">Transmembrane</keyword>
<dbReference type="InterPro" id="IPR020635">
    <property type="entry name" value="Tyr_kinase_cat_dom"/>
</dbReference>
<feature type="compositionally biased region" description="Polar residues" evidence="18">
    <location>
        <begin position="1418"/>
        <end position="1430"/>
    </location>
</feature>
<dbReference type="Gene3D" id="2.10.220.10">
    <property type="entry name" value="Hormone Receptor, Insulin-like Growth Factor Receptor 1, Chain A, domain 2"/>
    <property type="match status" value="3"/>
</dbReference>
<evidence type="ECO:0000313" key="23">
    <source>
        <dbReference type="RefSeq" id="XP_034255202.1"/>
    </source>
</evidence>
<dbReference type="PANTHER" id="PTHR24416:SF566">
    <property type="entry name" value="EPIDERMAL GROWTH FACTOR RECEPTOR"/>
    <property type="match status" value="1"/>
</dbReference>
<dbReference type="InterPro" id="IPR050122">
    <property type="entry name" value="RTK"/>
</dbReference>
<keyword evidence="10 19" id="KW-1133">Transmembrane helix</keyword>
<evidence type="ECO:0000256" key="5">
    <source>
        <dbReference type="ARBA" id="ARBA00022679"/>
    </source>
</evidence>
<keyword evidence="11 19" id="KW-0472">Membrane</keyword>
<dbReference type="GO" id="GO:0009925">
    <property type="term" value="C:basal plasma membrane"/>
    <property type="evidence" value="ECO:0007669"/>
    <property type="project" value="TreeGrafter"/>
</dbReference>
<evidence type="ECO:0000256" key="16">
    <source>
        <dbReference type="ARBA" id="ARBA00074007"/>
    </source>
</evidence>
<evidence type="ECO:0000256" key="8">
    <source>
        <dbReference type="ARBA" id="ARBA00022777"/>
    </source>
</evidence>
<evidence type="ECO:0000256" key="3">
    <source>
        <dbReference type="ARBA" id="ARBA00022473"/>
    </source>
</evidence>
<dbReference type="InterPro" id="IPR011009">
    <property type="entry name" value="Kinase-like_dom_sf"/>
</dbReference>
<dbReference type="Gene3D" id="3.80.20.20">
    <property type="entry name" value="Receptor L-domain"/>
    <property type="match status" value="2"/>
</dbReference>
<dbReference type="InterPro" id="IPR000719">
    <property type="entry name" value="Prot_kinase_dom"/>
</dbReference>
<evidence type="ECO:0000256" key="20">
    <source>
        <dbReference type="SAM" id="SignalP"/>
    </source>
</evidence>
<dbReference type="GO" id="GO:0043235">
    <property type="term" value="C:receptor complex"/>
    <property type="evidence" value="ECO:0007669"/>
    <property type="project" value="TreeGrafter"/>
</dbReference>
<feature type="domain" description="Protein kinase" evidence="21">
    <location>
        <begin position="879"/>
        <end position="1136"/>
    </location>
</feature>
<evidence type="ECO:0000256" key="7">
    <source>
        <dbReference type="ARBA" id="ARBA00022741"/>
    </source>
</evidence>
<dbReference type="GO" id="GO:0008284">
    <property type="term" value="P:positive regulation of cell population proliferation"/>
    <property type="evidence" value="ECO:0007669"/>
    <property type="project" value="TreeGrafter"/>
</dbReference>
<feature type="compositionally biased region" description="Basic and acidic residues" evidence="18">
    <location>
        <begin position="1479"/>
        <end position="1498"/>
    </location>
</feature>
<dbReference type="InterPro" id="IPR001245">
    <property type="entry name" value="Ser-Thr/Tyr_kinase_cat_dom"/>
</dbReference>
<keyword evidence="4" id="KW-0597">Phosphoprotein</keyword>
<dbReference type="OrthoDB" id="6219513at2759"/>
<dbReference type="InterPro" id="IPR036941">
    <property type="entry name" value="Rcpt_L-dom_sf"/>
</dbReference>
<evidence type="ECO:0000256" key="9">
    <source>
        <dbReference type="ARBA" id="ARBA00022840"/>
    </source>
</evidence>
<evidence type="ECO:0000259" key="21">
    <source>
        <dbReference type="PROSITE" id="PS50011"/>
    </source>
</evidence>
<dbReference type="FunFam" id="1.10.510.10:FF:000233">
    <property type="entry name" value="receptor tyrosine-protein kinase erbB-3"/>
    <property type="match status" value="1"/>
</dbReference>
<evidence type="ECO:0000256" key="2">
    <source>
        <dbReference type="ARBA" id="ARBA00011902"/>
    </source>
</evidence>
<dbReference type="KEGG" id="tpal:117653548"/>
<dbReference type="GO" id="GO:0004714">
    <property type="term" value="F:transmembrane receptor protein tyrosine kinase activity"/>
    <property type="evidence" value="ECO:0007669"/>
    <property type="project" value="UniProtKB-EC"/>
</dbReference>
<name>A0A6P9AAR5_THRPL</name>
<dbReference type="SUPFAM" id="SSF57184">
    <property type="entry name" value="Growth factor receptor domain"/>
    <property type="match status" value="3"/>
</dbReference>
<evidence type="ECO:0000256" key="17">
    <source>
        <dbReference type="PROSITE-ProRule" id="PRU10141"/>
    </source>
</evidence>
<dbReference type="Pfam" id="PF14843">
    <property type="entry name" value="GF_recep_IV"/>
    <property type="match status" value="2"/>
</dbReference>
<reference evidence="23" key="1">
    <citation type="submission" date="2025-08" db="UniProtKB">
        <authorList>
            <consortium name="RefSeq"/>
        </authorList>
    </citation>
    <scope>IDENTIFICATION</scope>
    <source>
        <tissue evidence="23">Total insect</tissue>
    </source>
</reference>
<feature type="region of interest" description="Disordered" evidence="18">
    <location>
        <begin position="1417"/>
        <end position="1513"/>
    </location>
</feature>
<evidence type="ECO:0000256" key="14">
    <source>
        <dbReference type="ARBA" id="ARBA00023180"/>
    </source>
</evidence>
<dbReference type="GO" id="GO:0038127">
    <property type="term" value="P:ERBB signaling pathway"/>
    <property type="evidence" value="ECO:0007669"/>
    <property type="project" value="UniProtKB-ARBA"/>
</dbReference>
<dbReference type="SUPFAM" id="SSF56112">
    <property type="entry name" value="Protein kinase-like (PK-like)"/>
    <property type="match status" value="1"/>
</dbReference>
<protein>
    <recommendedName>
        <fullName evidence="16">Epidermal growth factor receptor</fullName>
        <ecNumber evidence="2">2.7.10.1</ecNumber>
    </recommendedName>
</protein>
<dbReference type="InterPro" id="IPR000494">
    <property type="entry name" value="Rcpt_L-dom"/>
</dbReference>
<dbReference type="SMART" id="SM00261">
    <property type="entry name" value="FU"/>
    <property type="match status" value="7"/>
</dbReference>
<dbReference type="Gene3D" id="3.30.200.20">
    <property type="entry name" value="Phosphorylase Kinase, domain 1"/>
    <property type="match status" value="1"/>
</dbReference>
<feature type="compositionally biased region" description="Low complexity" evidence="18">
    <location>
        <begin position="1195"/>
        <end position="1225"/>
    </location>
</feature>
<keyword evidence="7 17" id="KW-0547">Nucleotide-binding</keyword>
<keyword evidence="20" id="KW-0732">Signal</keyword>
<feature type="region of interest" description="Disordered" evidence="18">
    <location>
        <begin position="1195"/>
        <end position="1238"/>
    </location>
</feature>
<dbReference type="PROSITE" id="PS00107">
    <property type="entry name" value="PROTEIN_KINASE_ATP"/>
    <property type="match status" value="1"/>
</dbReference>
<sequence length="1513" mass="166912">MMQPGRGHCVPLLLGVLLVLLQGAAHAALPDRSEFVKGKICIGTNGRMSVPSNREHHYRNLRDRYTNCTYVDGNLELTWLQDESFDLSFLQYIREVTGYVLISHVDVRRIVLPRLQIIRGRTTFKVNINEEEFALFVTLSKMHTLEMPALRDILSGSVGMFNNYNLCHIRTINWDEIITGHNAKYTYVYNFTSPERECPVCHANCTAGCWGEGVENCQQFSKTNCSPQCWQGRCFGPEPRQCCHLFCAGGCTGPKQSDCLACRNFYDDGVCTQECPAMQMYNPVKYSWETNPNGKYAYGATCVKNCPEHLLKDQGACVRSCPPSKKAVNGECVPCGGPCPKTCEGVQTVHAGNIDSFQGCTIIEGSLTILDQSFKGFQMVYSNYSFGPHYPMMHPDRLEVFSTLKEVTGYVNIQGYHEDFTNLSYFRNLEVIGGRALTEYFASLYIVKTSLRSLGLRSLQKVHSGSIAILENKNLCFAQGVDWKRIKKSHEHNTLLQNNKKEEECIADGLVCDKQCSTEGCWGPGPTNCLSCAKFQFQDRCLPDCDTIGGMYRASMGLCKQCHEECDSTCRGPGPGNCTRCRNVRDGPFCTGTCPTSKYAEDGECKPCHANCVYGCSGPENTIGPTGCTSCEKAIINGDVTVERCLQKNESCPDGYYYEWVGPQEQGPLKPLAGKAICRKCHPRCKKCTGYGFHEQVCQECTKFKRGEQCEDECLQDHFAVNGSQECVPCHPECRGCRGPQASDCFNCRNYKIYRGGGQPGDNTTTFNCTATCPSEMPHKIFPQDNRGPYCSSEPVGLPSVELSENPSLHILVGSLVFIFLMAVVVVGSALFYVRKRAKAKENAVKMTMVLTGLDDNEPLRPGAKPNLAKLRIIKEAEMRKGGVLGYGAFGTVYKGVWVPEGENIKIPVAIKVLREGTGASSNKDFLEEAYIMASVEHPNLLQLLAVCMTSQMMLVTQLMPLGCLLDYVRAHRDRIGSKALLNWCTQIARGMAYLEERRLVHRDLAARNVLVQTPQCVKITDFGLAKLLDINEDEYKAAGGKMPIKWLALECIQHRVFTHKSDVWAFGVTIWELLTYGGRPYENVPARDVPELLEKGERLCQPLICTIDVYMMMIKCWMLDAETRPSFKELSDEFSKMARDPGRYLVIQRDHLMRLPNYSSSEAKDDMIRSLSSGIEGPEALVDADEYLTPKSRGPVPVLGPLVPGGPTSITTTTTTTSTSSNSPPRTPSAKGWPGGVNPIAQLSSDSPTPQNQRNWELLRYAAGMSGHQLATAAALVARQQQQQGYAGHPDMQRRMHFAQGLQEALAAYGAEQLKQRENAGSAMEEDCCDTGASKREAQVGSLKLDLPLDEDDYLMPSPQTSQGQGTYMDLIGDPSKMSGENGEARNGGFRTFPDFLQLPGNKPTSVDNPEYHLVSNEPTTPVTPSSAQPLGIPITQPEPAGPSGSSGSSVPVGGVASAAGNGVAGVGGQVFLGHAPRSSEEESDHEYYNDLDRLQRELQPLKPLRRNETTV</sequence>
<dbReference type="GO" id="GO:0005524">
    <property type="term" value="F:ATP binding"/>
    <property type="evidence" value="ECO:0007669"/>
    <property type="project" value="UniProtKB-UniRule"/>
</dbReference>
<dbReference type="Pfam" id="PF07714">
    <property type="entry name" value="PK_Tyr_Ser-Thr"/>
    <property type="match status" value="1"/>
</dbReference>
<comment type="catalytic activity">
    <reaction evidence="15">
        <text>L-tyrosyl-[protein] + ATP = O-phospho-L-tyrosyl-[protein] + ADP + H(+)</text>
        <dbReference type="Rhea" id="RHEA:10596"/>
        <dbReference type="Rhea" id="RHEA-COMP:10136"/>
        <dbReference type="Rhea" id="RHEA-COMP:20101"/>
        <dbReference type="ChEBI" id="CHEBI:15378"/>
        <dbReference type="ChEBI" id="CHEBI:30616"/>
        <dbReference type="ChEBI" id="CHEBI:46858"/>
        <dbReference type="ChEBI" id="CHEBI:61978"/>
        <dbReference type="ChEBI" id="CHEBI:456216"/>
        <dbReference type="EC" id="2.7.10.1"/>
    </reaction>
</comment>
<dbReference type="InterPro" id="IPR017441">
    <property type="entry name" value="Protein_kinase_ATP_BS"/>
</dbReference>
<dbReference type="CTD" id="1956"/>
<dbReference type="InterPro" id="IPR009030">
    <property type="entry name" value="Growth_fac_rcpt_cys_sf"/>
</dbReference>
<dbReference type="FunFam" id="2.10.220.10:FF:000024">
    <property type="entry name" value="Receptor protein-tyrosine kinase"/>
    <property type="match status" value="1"/>
</dbReference>
<evidence type="ECO:0000256" key="15">
    <source>
        <dbReference type="ARBA" id="ARBA00051243"/>
    </source>
</evidence>
<dbReference type="Gene3D" id="1.10.510.10">
    <property type="entry name" value="Transferase(Phosphotransferase) domain 1"/>
    <property type="match status" value="1"/>
</dbReference>